<dbReference type="CDD" id="cd05471">
    <property type="entry name" value="pepsin_like"/>
    <property type="match status" value="1"/>
</dbReference>
<evidence type="ECO:0000313" key="11">
    <source>
        <dbReference type="Proteomes" id="UP001642464"/>
    </source>
</evidence>
<organism evidence="10 11">
    <name type="scientific">Durusdinium trenchii</name>
    <dbReference type="NCBI Taxonomy" id="1381693"/>
    <lineage>
        <taxon>Eukaryota</taxon>
        <taxon>Sar</taxon>
        <taxon>Alveolata</taxon>
        <taxon>Dinophyceae</taxon>
        <taxon>Suessiales</taxon>
        <taxon>Symbiodiniaceae</taxon>
        <taxon>Durusdinium</taxon>
    </lineage>
</organism>
<dbReference type="EMBL" id="CAXAMM010042228">
    <property type="protein sequence ID" value="CAK9103648.1"/>
    <property type="molecule type" value="Genomic_DNA"/>
</dbReference>
<comment type="caution">
    <text evidence="10">The sequence shown here is derived from an EMBL/GenBank/DDBJ whole genome shotgun (WGS) entry which is preliminary data.</text>
</comment>
<evidence type="ECO:0000313" key="10">
    <source>
        <dbReference type="EMBL" id="CAK9103648.1"/>
    </source>
</evidence>
<dbReference type="InterPro" id="IPR038765">
    <property type="entry name" value="Papain-like_cys_pep_sf"/>
</dbReference>
<dbReference type="InterPro" id="IPR033121">
    <property type="entry name" value="PEPTIDASE_A1"/>
</dbReference>
<keyword evidence="2 5" id="KW-0645">Protease</keyword>
<dbReference type="SMART" id="SM00645">
    <property type="entry name" value="Pept_C1"/>
    <property type="match status" value="1"/>
</dbReference>
<evidence type="ECO:0000256" key="5">
    <source>
        <dbReference type="RuleBase" id="RU000454"/>
    </source>
</evidence>
<keyword evidence="7" id="KW-1133">Transmembrane helix</keyword>
<comment type="similarity">
    <text evidence="1 5">Belongs to the peptidase A1 family.</text>
</comment>
<feature type="chain" id="PRO_5046219540" evidence="8">
    <location>
        <begin position="21"/>
        <end position="874"/>
    </location>
</feature>
<protein>
    <submittedName>
        <fullName evidence="10">Uncharacterized peptidase C1-like protein L477</fullName>
    </submittedName>
</protein>
<feature type="transmembrane region" description="Helical" evidence="7">
    <location>
        <begin position="295"/>
        <end position="313"/>
    </location>
</feature>
<dbReference type="PANTHER" id="PTHR47966">
    <property type="entry name" value="BETA-SITE APP-CLEAVING ENZYME, ISOFORM A-RELATED"/>
    <property type="match status" value="1"/>
</dbReference>
<dbReference type="PRINTS" id="PR00792">
    <property type="entry name" value="PEPSIN"/>
</dbReference>
<dbReference type="SUPFAM" id="SSF54001">
    <property type="entry name" value="Cysteine proteinases"/>
    <property type="match status" value="1"/>
</dbReference>
<dbReference type="SUPFAM" id="SSF50630">
    <property type="entry name" value="Acid proteases"/>
    <property type="match status" value="1"/>
</dbReference>
<keyword evidence="4 5" id="KW-0378">Hydrolase</keyword>
<dbReference type="Proteomes" id="UP001642464">
    <property type="component" value="Unassembled WGS sequence"/>
</dbReference>
<feature type="region of interest" description="Disordered" evidence="6">
    <location>
        <begin position="532"/>
        <end position="551"/>
    </location>
</feature>
<dbReference type="CDD" id="cd02619">
    <property type="entry name" value="Peptidase_C1"/>
    <property type="match status" value="1"/>
</dbReference>
<sequence length="874" mass="97931">MATAACWALLGWLLLESVVASTGATTKVPLQRQDLTNFNTTDLAQRIRTRRKNRAAASFLSRWWPAPVVDAQEEEEAVERLRNHKNLLYVGKVDIGEPAQEVTLVFDTGSSDLWVSDKAFTEQQSYTWQPTDYNVAIMYGSGSVAGYYGTDKVCLQPSSLPCIPRQPIMLATVTLQIQLDYMDGILGLGFVGISHVHRTFLRNLNESFQDLTFAFQLRPDHSEGGSFVYFGEFDEVMAQGFLETGIAKEQVLHAQVLDLFKIPDMQHLQAGWWLAELRAKVMGQPKNLTSLRFRFLLHSWLLVAFLLTCAYLSQRYCKIYYKGTGRPCCDCCCSTLWCLCYLLGAIYLINFFVVVFSVGDWMERPVLAAFDTGTSLISMPTADFLSVASTMFGEKYFTDCEVVRGNLVCDCSIAPKVRPLVFEFPAGGSIVLRPSEMFVKVGQTHDMELCLTGLAANPQPIWILGDVFLRQVFAVHAFKRREVALFPYHPEKVAETLETWGADEGGAATTVAAVATLVAAVSALWALRRGPSDRKSAEREDGDGAPASDGWTWQSFGIRRLGASTGTLWDGACESKGVTEDEIKVDVSRHPAMQSMDLTTTQKMGWIKDIPDPRDLYMTFKSVDAPKEIKRKGEGSKEIVDLRPLNGGFKIFNQGHLGSCTANALAAAFHFALHKENVEQHEGFKDFTPSRLFIYYNERYVEGSVDRDAGAMLRDGIQVMERLGVCPEAMWKYDDQNDFFKKQPDKNCYELATKCTVKGYAHVAQDLQQMKLCIKNGYPFVFGFTVLTSFSEAAKNGTMVMPQPGDKARGGHAVCAVGYDDFKQCFIVRNSWGDDWGDKGYFYMPYEYICKEELAHDFWAINWVEGFKDAAPKK</sequence>
<keyword evidence="8" id="KW-0732">Signal</keyword>
<evidence type="ECO:0000256" key="4">
    <source>
        <dbReference type="ARBA" id="ARBA00022801"/>
    </source>
</evidence>
<keyword evidence="11" id="KW-1185">Reference proteome</keyword>
<dbReference type="InterPro" id="IPR001461">
    <property type="entry name" value="Aspartic_peptidase_A1"/>
</dbReference>
<keyword evidence="7" id="KW-0472">Membrane</keyword>
<evidence type="ECO:0000256" key="7">
    <source>
        <dbReference type="SAM" id="Phobius"/>
    </source>
</evidence>
<dbReference type="PANTHER" id="PTHR47966:SF51">
    <property type="entry name" value="BETA-SITE APP-CLEAVING ENZYME, ISOFORM A-RELATED"/>
    <property type="match status" value="1"/>
</dbReference>
<reference evidence="10 11" key="1">
    <citation type="submission" date="2024-02" db="EMBL/GenBank/DDBJ databases">
        <authorList>
            <person name="Chen Y."/>
            <person name="Shah S."/>
            <person name="Dougan E. K."/>
            <person name="Thang M."/>
            <person name="Chan C."/>
        </authorList>
    </citation>
    <scope>NUCLEOTIDE SEQUENCE [LARGE SCALE GENOMIC DNA]</scope>
</reference>
<gene>
    <name evidence="10" type="ORF">SCF082_LOCUS48405</name>
</gene>
<evidence type="ECO:0000256" key="3">
    <source>
        <dbReference type="ARBA" id="ARBA00022750"/>
    </source>
</evidence>
<dbReference type="PROSITE" id="PS00141">
    <property type="entry name" value="ASP_PROTEASE"/>
    <property type="match status" value="2"/>
</dbReference>
<evidence type="ECO:0000256" key="8">
    <source>
        <dbReference type="SAM" id="SignalP"/>
    </source>
</evidence>
<dbReference type="Pfam" id="PF00026">
    <property type="entry name" value="Asp"/>
    <property type="match status" value="2"/>
</dbReference>
<dbReference type="InterPro" id="IPR034164">
    <property type="entry name" value="Pepsin-like_dom"/>
</dbReference>
<dbReference type="PROSITE" id="PS00639">
    <property type="entry name" value="THIOL_PROTEASE_HIS"/>
    <property type="match status" value="1"/>
</dbReference>
<dbReference type="InterPro" id="IPR025660">
    <property type="entry name" value="Pept_his_AS"/>
</dbReference>
<accession>A0ABP0RTF3</accession>
<dbReference type="InterPro" id="IPR001969">
    <property type="entry name" value="Aspartic_peptidase_AS"/>
</dbReference>
<evidence type="ECO:0000256" key="1">
    <source>
        <dbReference type="ARBA" id="ARBA00007447"/>
    </source>
</evidence>
<feature type="domain" description="Peptidase A1" evidence="9">
    <location>
        <begin position="89"/>
        <end position="486"/>
    </location>
</feature>
<dbReference type="Pfam" id="PF00112">
    <property type="entry name" value="Peptidase_C1"/>
    <property type="match status" value="1"/>
</dbReference>
<evidence type="ECO:0000256" key="2">
    <source>
        <dbReference type="ARBA" id="ARBA00022670"/>
    </source>
</evidence>
<feature type="signal peptide" evidence="8">
    <location>
        <begin position="1"/>
        <end position="20"/>
    </location>
</feature>
<proteinExistence type="inferred from homology"/>
<dbReference type="Gene3D" id="3.90.70.10">
    <property type="entry name" value="Cysteine proteinases"/>
    <property type="match status" value="1"/>
</dbReference>
<dbReference type="InterPro" id="IPR021109">
    <property type="entry name" value="Peptidase_aspartic_dom_sf"/>
</dbReference>
<dbReference type="InterPro" id="IPR000668">
    <property type="entry name" value="Peptidase_C1A_C"/>
</dbReference>
<keyword evidence="3 5" id="KW-0064">Aspartyl protease</keyword>
<keyword evidence="7" id="KW-0812">Transmembrane</keyword>
<name>A0ABP0RTF3_9DINO</name>
<dbReference type="Gene3D" id="2.40.70.10">
    <property type="entry name" value="Acid Proteases"/>
    <property type="match status" value="2"/>
</dbReference>
<feature type="transmembrane region" description="Helical" evidence="7">
    <location>
        <begin position="334"/>
        <end position="358"/>
    </location>
</feature>
<evidence type="ECO:0000256" key="6">
    <source>
        <dbReference type="SAM" id="MobiDB-lite"/>
    </source>
</evidence>
<evidence type="ECO:0000259" key="9">
    <source>
        <dbReference type="PROSITE" id="PS51767"/>
    </source>
</evidence>
<dbReference type="PROSITE" id="PS51767">
    <property type="entry name" value="PEPTIDASE_A1"/>
    <property type="match status" value="1"/>
</dbReference>